<evidence type="ECO:0000256" key="1">
    <source>
        <dbReference type="ARBA" id="ARBA00022679"/>
    </source>
</evidence>
<name>A0A9W6D534_9BACT</name>
<keyword evidence="1 2" id="KW-0808">Transferase</keyword>
<organism evidence="2 3">
    <name type="scientific">Desulforhabdus amnigena</name>
    <dbReference type="NCBI Taxonomy" id="40218"/>
    <lineage>
        <taxon>Bacteria</taxon>
        <taxon>Pseudomonadati</taxon>
        <taxon>Thermodesulfobacteriota</taxon>
        <taxon>Syntrophobacteria</taxon>
        <taxon>Syntrophobacterales</taxon>
        <taxon>Syntrophobacteraceae</taxon>
        <taxon>Desulforhabdus</taxon>
    </lineage>
</organism>
<evidence type="ECO:0000313" key="2">
    <source>
        <dbReference type="EMBL" id="GLI33386.1"/>
    </source>
</evidence>
<dbReference type="Gene3D" id="3.40.1080.10">
    <property type="entry name" value="Glutaconate Coenzyme A-transferase"/>
    <property type="match status" value="1"/>
</dbReference>
<dbReference type="Gene3D" id="3.30.30.40">
    <property type="match status" value="1"/>
</dbReference>
<dbReference type="InterPro" id="IPR004165">
    <property type="entry name" value="CoA_trans_fam_I"/>
</dbReference>
<dbReference type="SUPFAM" id="SSF100950">
    <property type="entry name" value="NagB/RpiA/CoA transferase-like"/>
    <property type="match status" value="1"/>
</dbReference>
<dbReference type="RefSeq" id="WP_281792395.1">
    <property type="nucleotide sequence ID" value="NZ_BSDR01000001.1"/>
</dbReference>
<gene>
    <name evidence="2" type="ORF">DAMNIGENAA_08190</name>
</gene>
<proteinExistence type="predicted"/>
<dbReference type="InterPro" id="IPR037171">
    <property type="entry name" value="NagB/RpiA_transferase-like"/>
</dbReference>
<dbReference type="Proteomes" id="UP001144372">
    <property type="component" value="Unassembled WGS sequence"/>
</dbReference>
<dbReference type="GO" id="GO:0008410">
    <property type="term" value="F:CoA-transferase activity"/>
    <property type="evidence" value="ECO:0007669"/>
    <property type="project" value="InterPro"/>
</dbReference>
<dbReference type="EMBL" id="BSDR01000001">
    <property type="protein sequence ID" value="GLI33386.1"/>
    <property type="molecule type" value="Genomic_DNA"/>
</dbReference>
<dbReference type="Pfam" id="PF01144">
    <property type="entry name" value="CoA_trans"/>
    <property type="match status" value="1"/>
</dbReference>
<protein>
    <submittedName>
        <fullName evidence="2">CoA transferase subunit A</fullName>
    </submittedName>
</protein>
<dbReference type="AlphaFoldDB" id="A0A9W6D534"/>
<sequence length="330" mass="37040">MSVDKRMTLKEAVSKFILEGDTLYYGGFQIMVPMALTYEIIRQRKKHLNILSTSTDAGGLDLLVAAGCIDEMHLAWAMNWCARAPHAIQRAFQDGELKRHDISNFGATGALMAGYLGVPFFPVRGNIGTDVVKYNSADVRIIDDPFTGKPITVVRAWRADVALIHAQRADHLGNVVAWGTHGNGDQHGAMGSKRGVIVTAEEIVDPEMVRSDPDRTLIPYYKTLAVVPCPWGAHPSACRGFYGLDVRFAQYQGKYMKKKEIVPHFLNEWIYGVKDHKAYIQKYVNTFGQEALERLKPILGFKPQMEVDYGYHDPNIWEGVPPYTDMHIRG</sequence>
<reference evidence="2" key="1">
    <citation type="submission" date="2022-12" db="EMBL/GenBank/DDBJ databases">
        <title>Reference genome sequencing for broad-spectrum identification of bacterial and archaeal isolates by mass spectrometry.</title>
        <authorList>
            <person name="Sekiguchi Y."/>
            <person name="Tourlousse D.M."/>
        </authorList>
    </citation>
    <scope>NUCLEOTIDE SEQUENCE</scope>
    <source>
        <strain evidence="2">ASRB1</strain>
    </source>
</reference>
<comment type="caution">
    <text evidence="2">The sequence shown here is derived from an EMBL/GenBank/DDBJ whole genome shotgun (WGS) entry which is preliminary data.</text>
</comment>
<dbReference type="PANTHER" id="PTHR13707:SF60">
    <property type="entry name" value="ACETATE COA-TRANSFERASE SUBUNIT ALPHA"/>
    <property type="match status" value="1"/>
</dbReference>
<dbReference type="SMART" id="SM00882">
    <property type="entry name" value="CoA_trans"/>
    <property type="match status" value="1"/>
</dbReference>
<dbReference type="PANTHER" id="PTHR13707">
    <property type="entry name" value="KETOACID-COENZYME A TRANSFERASE"/>
    <property type="match status" value="1"/>
</dbReference>
<keyword evidence="3" id="KW-1185">Reference proteome</keyword>
<accession>A0A9W6D534</accession>
<evidence type="ECO:0000313" key="3">
    <source>
        <dbReference type="Proteomes" id="UP001144372"/>
    </source>
</evidence>